<comment type="caution">
    <text evidence="4">The sequence shown here is derived from an EMBL/GenBank/DDBJ whole genome shotgun (WGS) entry which is preliminary data.</text>
</comment>
<accession>A0A9N9E9F5</accession>
<dbReference type="PROSITE" id="PS51860">
    <property type="entry name" value="REM_1"/>
    <property type="match status" value="1"/>
</dbReference>
<sequence>EVQMEDLEVIRTINDKIKKEEQMRQAAVRLKSNSDNPAVRTQCEQSIMVMQRNIDYLRSELEKVQLKHQNLSTSGIPPHPNQGQNMPVQSHRGVDPNATQDNNGANSRKPVLSNLDLIKSDTPMTTQKVSLKLHELEFKLGVERKLMEGSQKMANAVVFQDPKNKKSIAEVAGKMIESKEKISLLSRSLNNYKKLYITGINDEDETSNDDNDIYRLTPGLRRRMT</sequence>
<organism evidence="4 5">
    <name type="scientific">Paraglomus occultum</name>
    <dbReference type="NCBI Taxonomy" id="144539"/>
    <lineage>
        <taxon>Eukaryota</taxon>
        <taxon>Fungi</taxon>
        <taxon>Fungi incertae sedis</taxon>
        <taxon>Mucoromycota</taxon>
        <taxon>Glomeromycotina</taxon>
        <taxon>Glomeromycetes</taxon>
        <taxon>Paraglomerales</taxon>
        <taxon>Paraglomeraceae</taxon>
        <taxon>Paraglomus</taxon>
    </lineage>
</organism>
<evidence type="ECO:0000313" key="5">
    <source>
        <dbReference type="Proteomes" id="UP000789572"/>
    </source>
</evidence>
<dbReference type="Pfam" id="PF02185">
    <property type="entry name" value="HR1"/>
    <property type="match status" value="2"/>
</dbReference>
<dbReference type="Gene3D" id="1.10.287.160">
    <property type="entry name" value="HR1 repeat"/>
    <property type="match status" value="1"/>
</dbReference>
<evidence type="ECO:0000313" key="4">
    <source>
        <dbReference type="EMBL" id="CAG8665510.1"/>
    </source>
</evidence>
<evidence type="ECO:0000256" key="2">
    <source>
        <dbReference type="SAM" id="MobiDB-lite"/>
    </source>
</evidence>
<feature type="non-terminal residue" evidence="4">
    <location>
        <position position="1"/>
    </location>
</feature>
<dbReference type="GO" id="GO:0007165">
    <property type="term" value="P:signal transduction"/>
    <property type="evidence" value="ECO:0007669"/>
    <property type="project" value="InterPro"/>
</dbReference>
<evidence type="ECO:0000259" key="3">
    <source>
        <dbReference type="PROSITE" id="PS51860"/>
    </source>
</evidence>
<dbReference type="InterPro" id="IPR036274">
    <property type="entry name" value="HR1_rpt_sf"/>
</dbReference>
<dbReference type="OrthoDB" id="63267at2759"/>
<feature type="non-terminal residue" evidence="4">
    <location>
        <position position="225"/>
    </location>
</feature>
<name>A0A9N9E9F5_9GLOM</name>
<dbReference type="SMART" id="SM00742">
    <property type="entry name" value="Hr1"/>
    <property type="match status" value="2"/>
</dbReference>
<feature type="compositionally biased region" description="Polar residues" evidence="2">
    <location>
        <begin position="97"/>
        <end position="106"/>
    </location>
</feature>
<dbReference type="EMBL" id="CAJVPJ010006016">
    <property type="protein sequence ID" value="CAG8665510.1"/>
    <property type="molecule type" value="Genomic_DNA"/>
</dbReference>
<keyword evidence="1" id="KW-0175">Coiled coil</keyword>
<gene>
    <name evidence="4" type="ORF">POCULU_LOCUS10680</name>
</gene>
<dbReference type="InterPro" id="IPR011072">
    <property type="entry name" value="HR1_rho-bd"/>
</dbReference>
<reference evidence="4" key="1">
    <citation type="submission" date="2021-06" db="EMBL/GenBank/DDBJ databases">
        <authorList>
            <person name="Kallberg Y."/>
            <person name="Tangrot J."/>
            <person name="Rosling A."/>
        </authorList>
    </citation>
    <scope>NUCLEOTIDE SEQUENCE</scope>
    <source>
        <strain evidence="4">IA702</strain>
    </source>
</reference>
<dbReference type="AlphaFoldDB" id="A0A9N9E9F5"/>
<evidence type="ECO:0000256" key="1">
    <source>
        <dbReference type="PROSITE-ProRule" id="PRU01207"/>
    </source>
</evidence>
<proteinExistence type="predicted"/>
<protein>
    <submittedName>
        <fullName evidence="4">154_t:CDS:1</fullName>
    </submittedName>
</protein>
<feature type="domain" description="REM-1" evidence="3">
    <location>
        <begin position="1"/>
        <end position="70"/>
    </location>
</feature>
<dbReference type="SUPFAM" id="SSF46585">
    <property type="entry name" value="HR1 repeat"/>
    <property type="match status" value="1"/>
</dbReference>
<keyword evidence="5" id="KW-1185">Reference proteome</keyword>
<feature type="compositionally biased region" description="Polar residues" evidence="2">
    <location>
        <begin position="72"/>
        <end position="88"/>
    </location>
</feature>
<feature type="region of interest" description="Disordered" evidence="2">
    <location>
        <begin position="72"/>
        <end position="111"/>
    </location>
</feature>
<dbReference type="Proteomes" id="UP000789572">
    <property type="component" value="Unassembled WGS sequence"/>
</dbReference>